<dbReference type="Proteomes" id="UP000660668">
    <property type="component" value="Unassembled WGS sequence"/>
</dbReference>
<dbReference type="Pfam" id="PF17784">
    <property type="entry name" value="Sulfotransfer_4"/>
    <property type="match status" value="1"/>
</dbReference>
<protein>
    <recommendedName>
        <fullName evidence="3">Sulfotransferase family protein</fullName>
    </recommendedName>
</protein>
<accession>A0A930YPQ5</accession>
<dbReference type="AlphaFoldDB" id="A0A930YPQ5"/>
<dbReference type="InterPro" id="IPR040632">
    <property type="entry name" value="Sulfotransfer_4"/>
</dbReference>
<dbReference type="EMBL" id="JADKPO010000056">
    <property type="protein sequence ID" value="MBF4770504.1"/>
    <property type="molecule type" value="Genomic_DNA"/>
</dbReference>
<proteinExistence type="predicted"/>
<organism evidence="1 2">
    <name type="scientific">Nocardioides agariphilus</name>
    <dbReference type="NCBI Taxonomy" id="433664"/>
    <lineage>
        <taxon>Bacteria</taxon>
        <taxon>Bacillati</taxon>
        <taxon>Actinomycetota</taxon>
        <taxon>Actinomycetes</taxon>
        <taxon>Propionibacteriales</taxon>
        <taxon>Nocardioidaceae</taxon>
        <taxon>Nocardioides</taxon>
    </lineage>
</organism>
<reference evidence="1" key="1">
    <citation type="submission" date="2020-11" db="EMBL/GenBank/DDBJ databases">
        <title>Nocardioides cynanchi sp. nov., isolated from soil of rhizosphere of Cynanchum wilfordii.</title>
        <authorList>
            <person name="Lee J.-S."/>
            <person name="Suh M.K."/>
            <person name="Kim J.-S."/>
        </authorList>
    </citation>
    <scope>NUCLEOTIDE SEQUENCE</scope>
    <source>
        <strain evidence="1">KCTC 19276</strain>
    </source>
</reference>
<sequence length="220" mass="24757">MTGDKRKVFGIGWPKTGTTTLGHCLEILGYSHVGCRLDLVDHLPSGDLAPILDVARAYDSAEDWPWLLLYRELDAAFPGSRFVLTQRDPEALTRSYRNMVAAQVRDATLDRRREVLYGFAPLEASDEQLVARVKGHNAAARAYFADRPGDLLEVDWSRGDGWAELCGFLGHSIPEVPFPRANAGDYKTPAWRRRLVERGRPLMRRLAATKLLSWPLGRRS</sequence>
<dbReference type="InterPro" id="IPR027417">
    <property type="entry name" value="P-loop_NTPase"/>
</dbReference>
<keyword evidence="2" id="KW-1185">Reference proteome</keyword>
<dbReference type="Gene3D" id="3.40.50.300">
    <property type="entry name" value="P-loop containing nucleotide triphosphate hydrolases"/>
    <property type="match status" value="1"/>
</dbReference>
<dbReference type="PANTHER" id="PTHR36978">
    <property type="entry name" value="P-LOOP CONTAINING NUCLEOTIDE TRIPHOSPHATE HYDROLASE"/>
    <property type="match status" value="1"/>
</dbReference>
<comment type="caution">
    <text evidence="1">The sequence shown here is derived from an EMBL/GenBank/DDBJ whole genome shotgun (WGS) entry which is preliminary data.</text>
</comment>
<dbReference type="SUPFAM" id="SSF52540">
    <property type="entry name" value="P-loop containing nucleoside triphosphate hydrolases"/>
    <property type="match status" value="1"/>
</dbReference>
<evidence type="ECO:0000313" key="2">
    <source>
        <dbReference type="Proteomes" id="UP000660668"/>
    </source>
</evidence>
<evidence type="ECO:0008006" key="3">
    <source>
        <dbReference type="Google" id="ProtNLM"/>
    </source>
</evidence>
<evidence type="ECO:0000313" key="1">
    <source>
        <dbReference type="EMBL" id="MBF4770504.1"/>
    </source>
</evidence>
<name>A0A930YPQ5_9ACTN</name>
<gene>
    <name evidence="1" type="ORF">ISU10_22250</name>
</gene>
<dbReference type="RefSeq" id="WP_194698648.1">
    <property type="nucleotide sequence ID" value="NZ_JADKPO010000056.1"/>
</dbReference>
<dbReference type="PANTHER" id="PTHR36978:SF4">
    <property type="entry name" value="P-LOOP CONTAINING NUCLEOSIDE TRIPHOSPHATE HYDROLASE PROTEIN"/>
    <property type="match status" value="1"/>
</dbReference>